<keyword evidence="2" id="KW-1185">Reference proteome</keyword>
<dbReference type="Proteomes" id="UP000517753">
    <property type="component" value="Unassembled WGS sequence"/>
</dbReference>
<sequence>MKTEEIVKLERKSGVHAQDASQDGWVSSSSKWTDSMWKLDSPTARMRDSDCTIVWDDDIPACVTACLKVLAWSMLVKRPTGKPMALSNFSRLGQKLKYLGRWMAWRNHADFGTITRTAVQVYRKDLVDQLATDDDGKPREVDVETGTVAGYLLLLQYIYEQGPQLTRRGVRAIPIAPFEGSSAWETASSIVPEIEGFTPALPDEVVLPIVHQAHSWLGTPARDILRMQAICIEERERGRSDLATTRTIRKRLEEFEFGSIEPGGPAWHPPFRDYLLAYTDRPDDTRSNTTEYYGLDLVRRLISNLCAACVIVVRYQSGVRHGEIFSFKPGVGDDGLPVCVKIEGSLTGAYDMFFVEGVITKGWDHPTDTRWLLAGRLSGDPELPDAVRALVILSELGRPWREWAMDEVASGSLLIQIGTKGLPRSPGLIRPLSSEQLAEMMKDFIEDRVDLSMLDAADERLAEYVRTRGRSVQSRQWRKTWANWMIRVDKRLLPAISQQFHHQSIIMTEEGYIGKDAMQLGLVESAAMSRAVSFMRRAIDGDKHVGGAMRKAVQEDLGDLRHQLAGISGAERNAGIETWLVRRDVRPWFSPHGICFVGLTPTRSRCHEAAGTTDWLASAPAFAHRTPRMCSGCAAFAIDEDDLPFWIERYLENRAIWDDAVSRHMEDTYVVAEERWKQSVAVLQSLGVDIATLKAEMADAPRR</sequence>
<evidence type="ECO:0000313" key="2">
    <source>
        <dbReference type="Proteomes" id="UP000517753"/>
    </source>
</evidence>
<dbReference type="RefSeq" id="WP_179507677.1">
    <property type="nucleotide sequence ID" value="NZ_JACCBY010000001.1"/>
</dbReference>
<proteinExistence type="predicted"/>
<reference evidence="1 2" key="2">
    <citation type="submission" date="2020-08" db="EMBL/GenBank/DDBJ databases">
        <title>The Agave Microbiome: Exploring the role of microbial communities in plant adaptations to desert environments.</title>
        <authorList>
            <person name="Partida-Martinez L.P."/>
        </authorList>
    </citation>
    <scope>NUCLEOTIDE SEQUENCE [LARGE SCALE GENOMIC DNA]</scope>
    <source>
        <strain evidence="1 2">AS2.3</strain>
    </source>
</reference>
<evidence type="ECO:0000313" key="1">
    <source>
        <dbReference type="EMBL" id="NYD89181.1"/>
    </source>
</evidence>
<dbReference type="EMBL" id="JACCBY010000001">
    <property type="protein sequence ID" value="NYD89181.1"/>
    <property type="molecule type" value="Genomic_DNA"/>
</dbReference>
<gene>
    <name evidence="1" type="ORF">HD841_000950</name>
</gene>
<dbReference type="AlphaFoldDB" id="A0A7Y9K0R8"/>
<evidence type="ECO:0008006" key="3">
    <source>
        <dbReference type="Google" id="ProtNLM"/>
    </source>
</evidence>
<comment type="caution">
    <text evidence="1">The sequence shown here is derived from an EMBL/GenBank/DDBJ whole genome shotgun (WGS) entry which is preliminary data.</text>
</comment>
<protein>
    <recommendedName>
        <fullName evidence="3">Integrase</fullName>
    </recommendedName>
</protein>
<organism evidence="1 2">
    <name type="scientific">Sphingomonas melonis</name>
    <dbReference type="NCBI Taxonomy" id="152682"/>
    <lineage>
        <taxon>Bacteria</taxon>
        <taxon>Pseudomonadati</taxon>
        <taxon>Pseudomonadota</taxon>
        <taxon>Alphaproteobacteria</taxon>
        <taxon>Sphingomonadales</taxon>
        <taxon>Sphingomonadaceae</taxon>
        <taxon>Sphingomonas</taxon>
    </lineage>
</organism>
<name>A0A7Y9K0R8_9SPHN</name>
<reference evidence="1 2" key="1">
    <citation type="submission" date="2020-07" db="EMBL/GenBank/DDBJ databases">
        <authorList>
            <person name="Partida-Martinez L."/>
            <person name="Huntemann M."/>
            <person name="Clum A."/>
            <person name="Wang J."/>
            <person name="Palaniappan K."/>
            <person name="Ritter S."/>
            <person name="Chen I.-M."/>
            <person name="Stamatis D."/>
            <person name="Reddy T."/>
            <person name="O'Malley R."/>
            <person name="Daum C."/>
            <person name="Shapiro N."/>
            <person name="Ivanova N."/>
            <person name="Kyrpides N."/>
            <person name="Woyke T."/>
        </authorList>
    </citation>
    <scope>NUCLEOTIDE SEQUENCE [LARGE SCALE GENOMIC DNA]</scope>
    <source>
        <strain evidence="1 2">AS2.3</strain>
    </source>
</reference>
<accession>A0A7Y9K0R8</accession>